<dbReference type="EMBL" id="BQNB010012745">
    <property type="protein sequence ID" value="GJT07374.1"/>
    <property type="molecule type" value="Genomic_DNA"/>
</dbReference>
<protein>
    <recommendedName>
        <fullName evidence="3">Reverse transcriptase domain-containing protein</fullName>
    </recommendedName>
</protein>
<evidence type="ECO:0000313" key="1">
    <source>
        <dbReference type="EMBL" id="GJT07374.1"/>
    </source>
</evidence>
<keyword evidence="2" id="KW-1185">Reference proteome</keyword>
<comment type="caution">
    <text evidence="1">The sequence shown here is derived from an EMBL/GenBank/DDBJ whole genome shotgun (WGS) entry which is preliminary data.</text>
</comment>
<dbReference type="Proteomes" id="UP001151760">
    <property type="component" value="Unassembled WGS sequence"/>
</dbReference>
<sequence length="366" mass="42132">MRALEGDPPKEYIRKWLKVNKSKNIYNSGILKEEIKKIDVEIDNGLASDTTINRRMEVLNSIQHLDKIQAMDMAQKAKVKWAIEGDENSRYFHGIIEYKKKSLKQSSVLGDIVNEVQSAFISDRQILDGPFILNEVIQWCKSKKKQSLIFKVDFEKAYDSVRWDFLDDESLHLSFQSVVDVDLFKGINLSPLVNLSHMFYADDAVFVGQWCDDNINTLVQHWNDFFDLRDCGLICAKEQKLLQHMSRVQAWTGVDDNNKVYKSSTGLAGDILNEVRKLKVHFEAFYVLGIYALESNKDVTVCMKLNEPSIDNSFRRNIRGGIEQLQFKELTDLLLPIVLNTCFLQMVWCPLEGSGEISVASIQRLY</sequence>
<reference evidence="1" key="1">
    <citation type="journal article" date="2022" name="Int. J. Mol. Sci.">
        <title>Draft Genome of Tanacetum Coccineum: Genomic Comparison of Closely Related Tanacetum-Family Plants.</title>
        <authorList>
            <person name="Yamashiro T."/>
            <person name="Shiraishi A."/>
            <person name="Nakayama K."/>
            <person name="Satake H."/>
        </authorList>
    </citation>
    <scope>NUCLEOTIDE SEQUENCE</scope>
</reference>
<evidence type="ECO:0008006" key="3">
    <source>
        <dbReference type="Google" id="ProtNLM"/>
    </source>
</evidence>
<proteinExistence type="predicted"/>
<reference evidence="1" key="2">
    <citation type="submission" date="2022-01" db="EMBL/GenBank/DDBJ databases">
        <authorList>
            <person name="Yamashiro T."/>
            <person name="Shiraishi A."/>
            <person name="Satake H."/>
            <person name="Nakayama K."/>
        </authorList>
    </citation>
    <scope>NUCLEOTIDE SEQUENCE</scope>
</reference>
<evidence type="ECO:0000313" key="2">
    <source>
        <dbReference type="Proteomes" id="UP001151760"/>
    </source>
</evidence>
<name>A0ABQ5B352_9ASTR</name>
<organism evidence="1 2">
    <name type="scientific">Tanacetum coccineum</name>
    <dbReference type="NCBI Taxonomy" id="301880"/>
    <lineage>
        <taxon>Eukaryota</taxon>
        <taxon>Viridiplantae</taxon>
        <taxon>Streptophyta</taxon>
        <taxon>Embryophyta</taxon>
        <taxon>Tracheophyta</taxon>
        <taxon>Spermatophyta</taxon>
        <taxon>Magnoliopsida</taxon>
        <taxon>eudicotyledons</taxon>
        <taxon>Gunneridae</taxon>
        <taxon>Pentapetalae</taxon>
        <taxon>asterids</taxon>
        <taxon>campanulids</taxon>
        <taxon>Asterales</taxon>
        <taxon>Asteraceae</taxon>
        <taxon>Asteroideae</taxon>
        <taxon>Anthemideae</taxon>
        <taxon>Anthemidinae</taxon>
        <taxon>Tanacetum</taxon>
    </lineage>
</organism>
<gene>
    <name evidence="1" type="ORF">Tco_0841836</name>
</gene>
<accession>A0ABQ5B352</accession>